<gene>
    <name evidence="3" type="ORF">EGYM00392_LOCUS28494</name>
</gene>
<evidence type="ECO:0000256" key="1">
    <source>
        <dbReference type="SAM" id="Coils"/>
    </source>
</evidence>
<organism evidence="3">
    <name type="scientific">Eutreptiella gymnastica</name>
    <dbReference type="NCBI Taxonomy" id="73025"/>
    <lineage>
        <taxon>Eukaryota</taxon>
        <taxon>Discoba</taxon>
        <taxon>Euglenozoa</taxon>
        <taxon>Euglenida</taxon>
        <taxon>Spirocuta</taxon>
        <taxon>Euglenophyceae</taxon>
        <taxon>Eutreptiales</taxon>
        <taxon>Eutreptiaceae</taxon>
        <taxon>Eutreptiella</taxon>
    </lineage>
</organism>
<accession>A0A7S1INK0</accession>
<reference evidence="3" key="1">
    <citation type="submission" date="2021-01" db="EMBL/GenBank/DDBJ databases">
        <authorList>
            <person name="Corre E."/>
            <person name="Pelletier E."/>
            <person name="Niang G."/>
            <person name="Scheremetjew M."/>
            <person name="Finn R."/>
            <person name="Kale V."/>
            <person name="Holt S."/>
            <person name="Cochrane G."/>
            <person name="Meng A."/>
            <person name="Brown T."/>
            <person name="Cohen L."/>
        </authorList>
    </citation>
    <scope>NUCLEOTIDE SEQUENCE</scope>
    <source>
        <strain evidence="3">NIES-381</strain>
    </source>
</reference>
<dbReference type="EMBL" id="HBGA01076299">
    <property type="protein sequence ID" value="CAD9017384.1"/>
    <property type="molecule type" value="Transcribed_RNA"/>
</dbReference>
<keyword evidence="1" id="KW-0175">Coiled coil</keyword>
<feature type="compositionally biased region" description="Low complexity" evidence="2">
    <location>
        <begin position="239"/>
        <end position="262"/>
    </location>
</feature>
<name>A0A7S1INK0_9EUGL</name>
<sequence length="838" mass="91541">MADPGSIDAVYAQLAALMRTLAADRAAILEPAQKRLAIQTLKAKCEAMFPAIRRVMYETQCEPNLVVECRAALRDLQAQIEEQEKRLDFAHYLKEQGLPNISAETNLERSQRWDKEHDEGIVRRFNMARSGVAAEIAALRAEVEHESSLIKPLADVDQASAFVSPLGCGSEGSHEALKATYVLADGLLLDKNHQPSLQVSAISMDVSDSDMLTFTSEAAPPGKASVPTVVVAAAAAAAAGPSDPSPSPEAGAGPVAPGNADPPHWPAPRAHSLWQWRESLLDVLPPAPGALLPPACLLLQRATAEARHHPHPVPWSGVFRTSAYAVVPIHEVTVPRLVPAGPNVTYQQVIPRNICVNPYLELWPGATEGHVYGVLRALQDALGRGLNCYVRHAVVLHHREGMSLPTDGAALAALDQACSAAPPALSLDPAAILFQAMQSAEPPPSHPIRKPAPPPERASYAIHLMLEDSRCIASFADWALFLYKQLHDSHHGPRADPRTPPAREPADLLAAAAEQPLLAINPRSLAQNRAFRLPGGPGGATVLTPGAAADPDLKDVLGEWAPPDPLRACLACHPEGLDPVPETEPKEVQVPKVARFSVAGALDPLPKGFRDDGDPNPIPTADELRDAQFRTQPPVPRARPQPARHQLHEAHRQIDLCRPAPEAVAVEEEADEDAERWRQTEVVLTPLRVADVYAHQSNLLNGMAESKTRRRHLTSRLQEVREEHAMQAADVESAADEERRQEDERSRPDEIAQAKQWAAAERQRLEQEQTMDFISRKWQDARGYIETVREKQQRLESFNLSTWLEYEANKAEQERTENAGGCAVRVNHGSRFTLICDS</sequence>
<feature type="region of interest" description="Disordered" evidence="2">
    <location>
        <begin position="630"/>
        <end position="650"/>
    </location>
</feature>
<evidence type="ECO:0000256" key="2">
    <source>
        <dbReference type="SAM" id="MobiDB-lite"/>
    </source>
</evidence>
<protein>
    <submittedName>
        <fullName evidence="3">Uncharacterized protein</fullName>
    </submittedName>
</protein>
<dbReference type="AlphaFoldDB" id="A0A7S1INK0"/>
<proteinExistence type="predicted"/>
<feature type="region of interest" description="Disordered" evidence="2">
    <location>
        <begin position="723"/>
        <end position="750"/>
    </location>
</feature>
<evidence type="ECO:0000313" key="3">
    <source>
        <dbReference type="EMBL" id="CAD9017384.1"/>
    </source>
</evidence>
<feature type="coiled-coil region" evidence="1">
    <location>
        <begin position="66"/>
        <end position="93"/>
    </location>
</feature>
<feature type="region of interest" description="Disordered" evidence="2">
    <location>
        <begin position="239"/>
        <end position="266"/>
    </location>
</feature>
<feature type="compositionally biased region" description="Basic and acidic residues" evidence="2">
    <location>
        <begin position="736"/>
        <end position="750"/>
    </location>
</feature>